<accession>A0A1X7UXE9</accession>
<dbReference type="eggNOG" id="KOG0017">
    <property type="taxonomic scope" value="Eukaryota"/>
</dbReference>
<dbReference type="GO" id="GO:0015074">
    <property type="term" value="P:DNA integration"/>
    <property type="evidence" value="ECO:0007669"/>
    <property type="project" value="InterPro"/>
</dbReference>
<dbReference type="GO" id="GO:0003676">
    <property type="term" value="F:nucleic acid binding"/>
    <property type="evidence" value="ECO:0007669"/>
    <property type="project" value="InterPro"/>
</dbReference>
<protein>
    <recommendedName>
        <fullName evidence="2">Integrase catalytic domain-containing protein</fullName>
    </recommendedName>
</protein>
<evidence type="ECO:0000259" key="2">
    <source>
        <dbReference type="PROSITE" id="PS50994"/>
    </source>
</evidence>
<dbReference type="Pfam" id="PF00665">
    <property type="entry name" value="rve"/>
    <property type="match status" value="1"/>
</dbReference>
<organism evidence="3">
    <name type="scientific">Amphimedon queenslandica</name>
    <name type="common">Sponge</name>
    <dbReference type="NCBI Taxonomy" id="400682"/>
    <lineage>
        <taxon>Eukaryota</taxon>
        <taxon>Metazoa</taxon>
        <taxon>Porifera</taxon>
        <taxon>Demospongiae</taxon>
        <taxon>Heteroscleromorpha</taxon>
        <taxon>Haplosclerida</taxon>
        <taxon>Niphatidae</taxon>
        <taxon>Amphimedon</taxon>
    </lineage>
</organism>
<dbReference type="PROSITE" id="PS50994">
    <property type="entry name" value="INTEGRASE"/>
    <property type="match status" value="1"/>
</dbReference>
<proteinExistence type="predicted"/>
<feature type="chain" id="PRO_5010888050" description="Integrase catalytic domain-containing protein" evidence="1">
    <location>
        <begin position="23"/>
        <end position="258"/>
    </location>
</feature>
<name>A0A1X7UXE9_AMPQE</name>
<reference evidence="3" key="1">
    <citation type="submission" date="2017-05" db="UniProtKB">
        <authorList>
            <consortium name="EnsemblMetazoa"/>
        </authorList>
    </citation>
    <scope>IDENTIFICATION</scope>
</reference>
<dbReference type="InParanoid" id="A0A1X7UXE9"/>
<sequence length="258" mass="28862">MPCLESLLVLFIIYTAPSGVDFEELSRIQSIDVELAELLKYTTSCCTSVTETLYSLNYIHCRTLAFELHSDCSPVDLYGRQSILLFVNGLANVYIVNEPKFTNLHNNLVGPLPQSQGFTCLLTIVNRFTRWVKITPLGGILADTVAQAFVSTWISRFGTPTLITTDQGLQFESTLWSQLMKIQGTHRSRTTVYHPSANGLEERVHRQLKAAIKCLHSPNDWVSGFPWILLRICTAVKEDLGCSSAELVYGTTLRVQGE</sequence>
<dbReference type="Gene3D" id="3.30.420.10">
    <property type="entry name" value="Ribonuclease H-like superfamily/Ribonuclease H"/>
    <property type="match status" value="1"/>
</dbReference>
<feature type="signal peptide" evidence="1">
    <location>
        <begin position="1"/>
        <end position="22"/>
    </location>
</feature>
<dbReference type="EnsemblMetazoa" id="Aqu2.1.32199_001">
    <property type="protein sequence ID" value="Aqu2.1.32199_001"/>
    <property type="gene ID" value="Aqu2.1.32199"/>
</dbReference>
<dbReference type="PANTHER" id="PTHR38681:SF1">
    <property type="entry name" value="RETROVIRUS-RELATED POL POLYPROTEIN FROM TRANSPOSON 412-LIKE PROTEIN"/>
    <property type="match status" value="1"/>
</dbReference>
<dbReference type="SUPFAM" id="SSF53098">
    <property type="entry name" value="Ribonuclease H-like"/>
    <property type="match status" value="1"/>
</dbReference>
<dbReference type="AlphaFoldDB" id="A0A1X7UXE9"/>
<keyword evidence="1" id="KW-0732">Signal</keyword>
<dbReference type="InterPro" id="IPR036397">
    <property type="entry name" value="RNaseH_sf"/>
</dbReference>
<evidence type="ECO:0000313" key="3">
    <source>
        <dbReference type="EnsemblMetazoa" id="Aqu2.1.32199_001"/>
    </source>
</evidence>
<dbReference type="PANTHER" id="PTHR38681">
    <property type="entry name" value="RETROVIRUS-RELATED POL POLYPROTEIN FROM TRANSPOSON 412-LIKE PROTEIN-RELATED"/>
    <property type="match status" value="1"/>
</dbReference>
<dbReference type="InterPro" id="IPR012337">
    <property type="entry name" value="RNaseH-like_sf"/>
</dbReference>
<dbReference type="InterPro" id="IPR001584">
    <property type="entry name" value="Integrase_cat-core"/>
</dbReference>
<feature type="domain" description="Integrase catalytic" evidence="2">
    <location>
        <begin position="95"/>
        <end position="212"/>
    </location>
</feature>
<evidence type="ECO:0000256" key="1">
    <source>
        <dbReference type="SAM" id="SignalP"/>
    </source>
</evidence>